<keyword evidence="5 8" id="KW-0808">Transferase</keyword>
<comment type="catalytic activity">
    <reaction evidence="7 8">
        <text>L-methionyl-tRNA(fMet) + (6R)-10-formyltetrahydrofolate = N-formyl-L-methionyl-tRNA(fMet) + (6S)-5,6,7,8-tetrahydrofolate + H(+)</text>
        <dbReference type="Rhea" id="RHEA:24380"/>
        <dbReference type="Rhea" id="RHEA-COMP:9952"/>
        <dbReference type="Rhea" id="RHEA-COMP:9953"/>
        <dbReference type="ChEBI" id="CHEBI:15378"/>
        <dbReference type="ChEBI" id="CHEBI:57453"/>
        <dbReference type="ChEBI" id="CHEBI:78530"/>
        <dbReference type="ChEBI" id="CHEBI:78844"/>
        <dbReference type="ChEBI" id="CHEBI:195366"/>
        <dbReference type="EC" id="2.1.2.9"/>
    </reaction>
</comment>
<keyword evidence="6 8" id="KW-0648">Protein biosynthesis</keyword>
<dbReference type="InterPro" id="IPR036477">
    <property type="entry name" value="Formyl_transf_N_sf"/>
</dbReference>
<dbReference type="InterPro" id="IPR011034">
    <property type="entry name" value="Formyl_transferase-like_C_sf"/>
</dbReference>
<name>A0ABT0PB72_9GAMM</name>
<dbReference type="PROSITE" id="PS00373">
    <property type="entry name" value="GART"/>
    <property type="match status" value="1"/>
</dbReference>
<comment type="caution">
    <text evidence="11">The sequence shown here is derived from an EMBL/GenBank/DDBJ whole genome shotgun (WGS) entry which is preliminary data.</text>
</comment>
<feature type="binding site" evidence="8">
    <location>
        <begin position="113"/>
        <end position="116"/>
    </location>
    <ligand>
        <name>(6S)-5,6,7,8-tetrahydrofolate</name>
        <dbReference type="ChEBI" id="CHEBI:57453"/>
    </ligand>
</feature>
<dbReference type="CDD" id="cd08704">
    <property type="entry name" value="Met_tRNA_FMT_C"/>
    <property type="match status" value="1"/>
</dbReference>
<dbReference type="HAMAP" id="MF_00182">
    <property type="entry name" value="Formyl_trans"/>
    <property type="match status" value="1"/>
</dbReference>
<comment type="function">
    <text evidence="1 8">Attaches a formyl group to the free amino group of methionyl-tRNA(fMet). The formyl group appears to play a dual role in the initiator identity of N-formylmethionyl-tRNA by promoting its recognition by IF2 and preventing the misappropriation of this tRNA by the elongation apparatus.</text>
</comment>
<dbReference type="PANTHER" id="PTHR11138:SF5">
    <property type="entry name" value="METHIONYL-TRNA FORMYLTRANSFERASE, MITOCHONDRIAL"/>
    <property type="match status" value="1"/>
</dbReference>
<evidence type="ECO:0000256" key="4">
    <source>
        <dbReference type="ARBA" id="ARBA00016014"/>
    </source>
</evidence>
<dbReference type="InterPro" id="IPR041711">
    <property type="entry name" value="Met-tRNA-FMT_N"/>
</dbReference>
<dbReference type="SUPFAM" id="SSF50486">
    <property type="entry name" value="FMT C-terminal domain-like"/>
    <property type="match status" value="1"/>
</dbReference>
<evidence type="ECO:0000256" key="1">
    <source>
        <dbReference type="ARBA" id="ARBA00002606"/>
    </source>
</evidence>
<dbReference type="Gene3D" id="3.40.50.170">
    <property type="entry name" value="Formyl transferase, N-terminal domain"/>
    <property type="match status" value="1"/>
</dbReference>
<feature type="domain" description="Formyl transferase C-terminal" evidence="10">
    <location>
        <begin position="207"/>
        <end position="312"/>
    </location>
</feature>
<dbReference type="GO" id="GO:0004479">
    <property type="term" value="F:methionyl-tRNA formyltransferase activity"/>
    <property type="evidence" value="ECO:0007669"/>
    <property type="project" value="UniProtKB-EC"/>
</dbReference>
<evidence type="ECO:0000256" key="5">
    <source>
        <dbReference type="ARBA" id="ARBA00022679"/>
    </source>
</evidence>
<dbReference type="InterPro" id="IPR001555">
    <property type="entry name" value="GART_AS"/>
</dbReference>
<dbReference type="InterPro" id="IPR044135">
    <property type="entry name" value="Met-tRNA-FMT_C"/>
</dbReference>
<protein>
    <recommendedName>
        <fullName evidence="4 8">Methionyl-tRNA formyltransferase</fullName>
        <ecNumber evidence="3 8">2.1.2.9</ecNumber>
    </recommendedName>
</protein>
<dbReference type="InterPro" id="IPR005793">
    <property type="entry name" value="Formyl_trans_C"/>
</dbReference>
<evidence type="ECO:0000259" key="9">
    <source>
        <dbReference type="Pfam" id="PF00551"/>
    </source>
</evidence>
<proteinExistence type="inferred from homology"/>
<dbReference type="CDD" id="cd08646">
    <property type="entry name" value="FMT_core_Met-tRNA-FMT_N"/>
    <property type="match status" value="1"/>
</dbReference>
<dbReference type="Proteomes" id="UP001203338">
    <property type="component" value="Unassembled WGS sequence"/>
</dbReference>
<dbReference type="SUPFAM" id="SSF53328">
    <property type="entry name" value="Formyltransferase"/>
    <property type="match status" value="1"/>
</dbReference>
<dbReference type="EMBL" id="JAMFLX010000001">
    <property type="protein sequence ID" value="MCL6268538.1"/>
    <property type="molecule type" value="Genomic_DNA"/>
</dbReference>
<dbReference type="InterPro" id="IPR005794">
    <property type="entry name" value="Fmt"/>
</dbReference>
<dbReference type="InterPro" id="IPR037022">
    <property type="entry name" value="Formyl_trans_C_sf"/>
</dbReference>
<comment type="similarity">
    <text evidence="2 8">Belongs to the Fmt family.</text>
</comment>
<dbReference type="PANTHER" id="PTHR11138">
    <property type="entry name" value="METHIONYL-TRNA FORMYLTRANSFERASE"/>
    <property type="match status" value="1"/>
</dbReference>
<evidence type="ECO:0000256" key="3">
    <source>
        <dbReference type="ARBA" id="ARBA00012261"/>
    </source>
</evidence>
<evidence type="ECO:0000256" key="7">
    <source>
        <dbReference type="ARBA" id="ARBA00048558"/>
    </source>
</evidence>
<keyword evidence="12" id="KW-1185">Reference proteome</keyword>
<feature type="domain" description="Formyl transferase N-terminal" evidence="9">
    <location>
        <begin position="6"/>
        <end position="182"/>
    </location>
</feature>
<reference evidence="11 12" key="1">
    <citation type="submission" date="2022-05" db="EMBL/GenBank/DDBJ databases">
        <authorList>
            <person name="Park J.-S."/>
        </authorList>
    </citation>
    <scope>NUCLEOTIDE SEQUENCE [LARGE SCALE GENOMIC DNA]</scope>
    <source>
        <strain evidence="11 12">2012CJ34-2</strain>
    </source>
</reference>
<dbReference type="Gene3D" id="3.10.25.10">
    <property type="entry name" value="Formyl transferase, C-terminal domain"/>
    <property type="match status" value="1"/>
</dbReference>
<organism evidence="11 12">
    <name type="scientific">Parendozoicomonas callyspongiae</name>
    <dbReference type="NCBI Taxonomy" id="2942213"/>
    <lineage>
        <taxon>Bacteria</taxon>
        <taxon>Pseudomonadati</taxon>
        <taxon>Pseudomonadota</taxon>
        <taxon>Gammaproteobacteria</taxon>
        <taxon>Oceanospirillales</taxon>
        <taxon>Endozoicomonadaceae</taxon>
        <taxon>Parendozoicomonas</taxon>
    </lineage>
</organism>
<evidence type="ECO:0000256" key="6">
    <source>
        <dbReference type="ARBA" id="ARBA00022917"/>
    </source>
</evidence>
<evidence type="ECO:0000256" key="8">
    <source>
        <dbReference type="HAMAP-Rule" id="MF_00182"/>
    </source>
</evidence>
<dbReference type="InterPro" id="IPR002376">
    <property type="entry name" value="Formyl_transf_N"/>
</dbReference>
<dbReference type="NCBIfam" id="TIGR00460">
    <property type="entry name" value="fmt"/>
    <property type="match status" value="1"/>
</dbReference>
<evidence type="ECO:0000256" key="2">
    <source>
        <dbReference type="ARBA" id="ARBA00010699"/>
    </source>
</evidence>
<gene>
    <name evidence="8 11" type="primary">fmt</name>
    <name evidence="11" type="ORF">M3P05_01045</name>
</gene>
<dbReference type="Pfam" id="PF00551">
    <property type="entry name" value="Formyl_trans_N"/>
    <property type="match status" value="1"/>
</dbReference>
<evidence type="ECO:0000313" key="12">
    <source>
        <dbReference type="Proteomes" id="UP001203338"/>
    </source>
</evidence>
<dbReference type="RefSeq" id="WP_249697371.1">
    <property type="nucleotide sequence ID" value="NZ_JAMFLX010000001.1"/>
</dbReference>
<accession>A0ABT0PB72</accession>
<sequence>MSKALRIVFAGTPEFAAIHLQSVLESEHEVVAAYTQPDRPAGRGRKLTPSPVKELALQHDLPVYQPKSLRNEEAQQELAALKPDLMIVVAYGLLLPLEVLDTPVHGCINVHGSILPRWRGAAPIQRAVAAGDKESGVTIMQMDKGLDTGDMLLKVTCPINNTDTSQNLYDRLAELGGPALQKTLNMIAEGSLQPEKQDDSLATYAHKMTKEEGQVDWNKSSWELDCQIRGFNPWPVAWMLQDASQPEKRTRIWEAQSLEEPLDEQATEAPGTILQASRDGIDIACGKGVLRLKKLQLAGSKAMNVLDLLNSRSEMFKPGVVLS</sequence>
<evidence type="ECO:0000313" key="11">
    <source>
        <dbReference type="EMBL" id="MCL6268538.1"/>
    </source>
</evidence>
<dbReference type="EC" id="2.1.2.9" evidence="3 8"/>
<dbReference type="Pfam" id="PF02911">
    <property type="entry name" value="Formyl_trans_C"/>
    <property type="match status" value="1"/>
</dbReference>
<evidence type="ECO:0000259" key="10">
    <source>
        <dbReference type="Pfam" id="PF02911"/>
    </source>
</evidence>